<reference evidence="8" key="2">
    <citation type="submission" date="2021-04" db="EMBL/GenBank/DDBJ databases">
        <authorList>
            <person name="Gilroy R."/>
        </authorList>
    </citation>
    <scope>NUCLEOTIDE SEQUENCE</scope>
    <source>
        <strain evidence="8">14975</strain>
    </source>
</reference>
<evidence type="ECO:0000259" key="7">
    <source>
        <dbReference type="Pfam" id="PF04138"/>
    </source>
</evidence>
<keyword evidence="5 6" id="KW-0472">Membrane</keyword>
<evidence type="ECO:0000256" key="2">
    <source>
        <dbReference type="ARBA" id="ARBA00009399"/>
    </source>
</evidence>
<feature type="transmembrane region" description="Helical" evidence="6">
    <location>
        <begin position="42"/>
        <end position="63"/>
    </location>
</feature>
<accession>A0A9D2AHL9</accession>
<dbReference type="InterPro" id="IPR007267">
    <property type="entry name" value="GtrA_DPMS_TM"/>
</dbReference>
<evidence type="ECO:0000256" key="4">
    <source>
        <dbReference type="ARBA" id="ARBA00022989"/>
    </source>
</evidence>
<feature type="domain" description="GtrA/DPMS transmembrane" evidence="7">
    <location>
        <begin position="16"/>
        <end position="158"/>
    </location>
</feature>
<comment type="similarity">
    <text evidence="2">Belongs to the GtrA family.</text>
</comment>
<dbReference type="PANTHER" id="PTHR38459">
    <property type="entry name" value="PROPHAGE BACTOPRENOL-LINKED GLUCOSE TRANSLOCASE HOMOLOG"/>
    <property type="match status" value="1"/>
</dbReference>
<feature type="transmembrane region" description="Helical" evidence="6">
    <location>
        <begin position="134"/>
        <end position="153"/>
    </location>
</feature>
<dbReference type="GO" id="GO:0000271">
    <property type="term" value="P:polysaccharide biosynthetic process"/>
    <property type="evidence" value="ECO:0007669"/>
    <property type="project" value="InterPro"/>
</dbReference>
<dbReference type="GO" id="GO:0005886">
    <property type="term" value="C:plasma membrane"/>
    <property type="evidence" value="ECO:0007669"/>
    <property type="project" value="TreeGrafter"/>
</dbReference>
<proteinExistence type="inferred from homology"/>
<dbReference type="Proteomes" id="UP000823964">
    <property type="component" value="Unassembled WGS sequence"/>
</dbReference>
<evidence type="ECO:0000256" key="1">
    <source>
        <dbReference type="ARBA" id="ARBA00004141"/>
    </source>
</evidence>
<feature type="transmembrane region" description="Helical" evidence="6">
    <location>
        <begin position="12"/>
        <end position="36"/>
    </location>
</feature>
<name>A0A9D2AHL9_9BACT</name>
<gene>
    <name evidence="8" type="ORF">H9862_02765</name>
</gene>
<dbReference type="InterPro" id="IPR051401">
    <property type="entry name" value="GtrA_CellWall_Glycosyl"/>
</dbReference>
<sequence length="168" mass="19017">MQKLINLMRRQADVVKFLVVGVTASIVHGAISWIFYYHVLSGQTILSTLIGYGGGWICSYTGNRLWSFRSRTHELPVVTSFSKFILSQLVCMCILLSTTWLTQQLIILYFWWYIITNHLCMTPELAAFSAGASYPPALLSGMFFAALVSYVIMKKFVFTQQSSSPEHP</sequence>
<keyword evidence="4 6" id="KW-1133">Transmembrane helix</keyword>
<dbReference type="AlphaFoldDB" id="A0A9D2AHL9"/>
<dbReference type="EMBL" id="DXFQ01000046">
    <property type="protein sequence ID" value="HIX19508.1"/>
    <property type="molecule type" value="Genomic_DNA"/>
</dbReference>
<comment type="caution">
    <text evidence="8">The sequence shown here is derived from an EMBL/GenBank/DDBJ whole genome shotgun (WGS) entry which is preliminary data.</text>
</comment>
<evidence type="ECO:0000256" key="5">
    <source>
        <dbReference type="ARBA" id="ARBA00023136"/>
    </source>
</evidence>
<keyword evidence="3 6" id="KW-0812">Transmembrane</keyword>
<evidence type="ECO:0000313" key="9">
    <source>
        <dbReference type="Proteomes" id="UP000823964"/>
    </source>
</evidence>
<feature type="transmembrane region" description="Helical" evidence="6">
    <location>
        <begin position="84"/>
        <end position="114"/>
    </location>
</feature>
<organism evidence="8 9">
    <name type="scientific">Candidatus Akkermansia intestinigallinarum</name>
    <dbReference type="NCBI Taxonomy" id="2838431"/>
    <lineage>
        <taxon>Bacteria</taxon>
        <taxon>Pseudomonadati</taxon>
        <taxon>Verrucomicrobiota</taxon>
        <taxon>Verrucomicrobiia</taxon>
        <taxon>Verrucomicrobiales</taxon>
        <taxon>Akkermansiaceae</taxon>
        <taxon>Akkermansia</taxon>
    </lineage>
</organism>
<evidence type="ECO:0000313" key="8">
    <source>
        <dbReference type="EMBL" id="HIX19508.1"/>
    </source>
</evidence>
<reference evidence="8" key="1">
    <citation type="journal article" date="2021" name="PeerJ">
        <title>Extensive microbial diversity within the chicken gut microbiome revealed by metagenomics and culture.</title>
        <authorList>
            <person name="Gilroy R."/>
            <person name="Ravi A."/>
            <person name="Getino M."/>
            <person name="Pursley I."/>
            <person name="Horton D.L."/>
            <person name="Alikhan N.F."/>
            <person name="Baker D."/>
            <person name="Gharbi K."/>
            <person name="Hall N."/>
            <person name="Watson M."/>
            <person name="Adriaenssens E.M."/>
            <person name="Foster-Nyarko E."/>
            <person name="Jarju S."/>
            <person name="Secka A."/>
            <person name="Antonio M."/>
            <person name="Oren A."/>
            <person name="Chaudhuri R.R."/>
            <person name="La Ragione R."/>
            <person name="Hildebrand F."/>
            <person name="Pallen M.J."/>
        </authorList>
    </citation>
    <scope>NUCLEOTIDE SEQUENCE</scope>
    <source>
        <strain evidence="8">14975</strain>
    </source>
</reference>
<evidence type="ECO:0000256" key="6">
    <source>
        <dbReference type="SAM" id="Phobius"/>
    </source>
</evidence>
<dbReference type="Pfam" id="PF04138">
    <property type="entry name" value="GtrA_DPMS_TM"/>
    <property type="match status" value="1"/>
</dbReference>
<comment type="subcellular location">
    <subcellularLocation>
        <location evidence="1">Membrane</location>
        <topology evidence="1">Multi-pass membrane protein</topology>
    </subcellularLocation>
</comment>
<evidence type="ECO:0000256" key="3">
    <source>
        <dbReference type="ARBA" id="ARBA00022692"/>
    </source>
</evidence>
<protein>
    <submittedName>
        <fullName evidence="8">GtrA family protein</fullName>
    </submittedName>
</protein>
<dbReference type="PANTHER" id="PTHR38459:SF1">
    <property type="entry name" value="PROPHAGE BACTOPRENOL-LINKED GLUCOSE TRANSLOCASE HOMOLOG"/>
    <property type="match status" value="1"/>
</dbReference>